<evidence type="ECO:0000256" key="6">
    <source>
        <dbReference type="ARBA" id="ARBA00023136"/>
    </source>
</evidence>
<feature type="transmembrane region" description="Helical" evidence="7">
    <location>
        <begin position="57"/>
        <end position="74"/>
    </location>
</feature>
<sequence>MYLDIFVKMSLGALAVFIVFRLIGKKAVSELTPFDLLYVLVLGGLLETSIYDQQVSVFHMLFAISIWGLGVYGVEKLLVKTEVASKALQGEPSVLIHKGKINKEAMNRNHIDLEQLRALLRQQGCYTLKEAYYAILEINGSVTVIKKSEKQDPSVLLIDDGRIDHDTLASIDKDEDWLREKLNKQRYSKVEDIFYGDWLPEGELYLHAESAIIDEEERLDG</sequence>
<keyword evidence="5 7" id="KW-1133">Transmembrane helix</keyword>
<keyword evidence="6 7" id="KW-0472">Membrane</keyword>
<keyword evidence="11" id="KW-1185">Reference proteome</keyword>
<evidence type="ECO:0000256" key="1">
    <source>
        <dbReference type="ARBA" id="ARBA00004651"/>
    </source>
</evidence>
<evidence type="ECO:0000256" key="7">
    <source>
        <dbReference type="SAM" id="Phobius"/>
    </source>
</evidence>
<keyword evidence="4 7" id="KW-0812">Transmembrane</keyword>
<evidence type="ECO:0000256" key="5">
    <source>
        <dbReference type="ARBA" id="ARBA00022989"/>
    </source>
</evidence>
<keyword evidence="3" id="KW-1003">Cell membrane</keyword>
<dbReference type="EMBL" id="BAAACW010000110">
    <property type="protein sequence ID" value="GAA0365800.1"/>
    <property type="molecule type" value="Genomic_DNA"/>
</dbReference>
<dbReference type="Pfam" id="PF04239">
    <property type="entry name" value="DUF421"/>
    <property type="match status" value="1"/>
</dbReference>
<dbReference type="InterPro" id="IPR007353">
    <property type="entry name" value="DUF421"/>
</dbReference>
<dbReference type="InterPro" id="IPR048454">
    <property type="entry name" value="YetF_N"/>
</dbReference>
<dbReference type="Gene3D" id="3.30.240.20">
    <property type="entry name" value="bsu07140 like domains"/>
    <property type="match status" value="2"/>
</dbReference>
<comment type="subcellular location">
    <subcellularLocation>
        <location evidence="1">Cell membrane</location>
        <topology evidence="1">Multi-pass membrane protein</topology>
    </subcellularLocation>
</comment>
<proteinExistence type="inferred from homology"/>
<dbReference type="Proteomes" id="UP001501166">
    <property type="component" value="Unassembled WGS sequence"/>
</dbReference>
<feature type="domain" description="YetF-like N-terminal transmembrane" evidence="9">
    <location>
        <begin position="2"/>
        <end position="71"/>
    </location>
</feature>
<gene>
    <name evidence="10" type="ORF">GCM10008932_17490</name>
</gene>
<comment type="similarity">
    <text evidence="2">Belongs to the UPF0702 family.</text>
</comment>
<organism evidence="10 11">
    <name type="scientific">Alkalibacterium iburiense</name>
    <dbReference type="NCBI Taxonomy" id="290589"/>
    <lineage>
        <taxon>Bacteria</taxon>
        <taxon>Bacillati</taxon>
        <taxon>Bacillota</taxon>
        <taxon>Bacilli</taxon>
        <taxon>Lactobacillales</taxon>
        <taxon>Carnobacteriaceae</taxon>
        <taxon>Alkalibacterium</taxon>
    </lineage>
</organism>
<reference evidence="10 11" key="1">
    <citation type="journal article" date="2019" name="Int. J. Syst. Evol. Microbiol.">
        <title>The Global Catalogue of Microorganisms (GCM) 10K type strain sequencing project: providing services to taxonomists for standard genome sequencing and annotation.</title>
        <authorList>
            <consortium name="The Broad Institute Genomics Platform"/>
            <consortium name="The Broad Institute Genome Sequencing Center for Infectious Disease"/>
            <person name="Wu L."/>
            <person name="Ma J."/>
        </authorList>
    </citation>
    <scope>NUCLEOTIDE SEQUENCE [LARGE SCALE GENOMIC DNA]</scope>
    <source>
        <strain evidence="10 11">JCM 12662</strain>
    </source>
</reference>
<protein>
    <submittedName>
        <fullName evidence="10">DUF421 domain-containing protein</fullName>
    </submittedName>
</protein>
<evidence type="ECO:0000256" key="3">
    <source>
        <dbReference type="ARBA" id="ARBA00022475"/>
    </source>
</evidence>
<evidence type="ECO:0000259" key="8">
    <source>
        <dbReference type="Pfam" id="PF04239"/>
    </source>
</evidence>
<comment type="caution">
    <text evidence="10">The sequence shown here is derived from an EMBL/GenBank/DDBJ whole genome shotgun (WGS) entry which is preliminary data.</text>
</comment>
<accession>A0ABN0XJJ4</accession>
<evidence type="ECO:0000313" key="11">
    <source>
        <dbReference type="Proteomes" id="UP001501166"/>
    </source>
</evidence>
<dbReference type="PANTHER" id="PTHR34582:SF6">
    <property type="entry name" value="UPF0702 TRANSMEMBRANE PROTEIN YCAP"/>
    <property type="match status" value="1"/>
</dbReference>
<dbReference type="RefSeq" id="WP_343755758.1">
    <property type="nucleotide sequence ID" value="NZ_BAAACW010000110.1"/>
</dbReference>
<name>A0ABN0XJJ4_9LACT</name>
<evidence type="ECO:0000256" key="4">
    <source>
        <dbReference type="ARBA" id="ARBA00022692"/>
    </source>
</evidence>
<dbReference type="Pfam" id="PF20730">
    <property type="entry name" value="YetF_N"/>
    <property type="match status" value="1"/>
</dbReference>
<evidence type="ECO:0000259" key="9">
    <source>
        <dbReference type="Pfam" id="PF20730"/>
    </source>
</evidence>
<dbReference type="InterPro" id="IPR023090">
    <property type="entry name" value="UPF0702_alpha/beta_dom_sf"/>
</dbReference>
<feature type="domain" description="YetF C-terminal" evidence="8">
    <location>
        <begin position="80"/>
        <end position="198"/>
    </location>
</feature>
<feature type="transmembrane region" description="Helical" evidence="7">
    <location>
        <begin position="6"/>
        <end position="23"/>
    </location>
</feature>
<evidence type="ECO:0000313" key="10">
    <source>
        <dbReference type="EMBL" id="GAA0365800.1"/>
    </source>
</evidence>
<dbReference type="PANTHER" id="PTHR34582">
    <property type="entry name" value="UPF0702 TRANSMEMBRANE PROTEIN YCAP"/>
    <property type="match status" value="1"/>
</dbReference>
<evidence type="ECO:0000256" key="2">
    <source>
        <dbReference type="ARBA" id="ARBA00006448"/>
    </source>
</evidence>